<keyword evidence="6" id="KW-0653">Protein transport</keyword>
<dbReference type="PhylomeDB" id="A0A068TSF4"/>
<keyword evidence="5" id="KW-0256">Endoplasmic reticulum</keyword>
<dbReference type="InterPro" id="IPR039899">
    <property type="entry name" value="BET1_SNARE"/>
</dbReference>
<dbReference type="PROSITE" id="PS50192">
    <property type="entry name" value="T_SNARE"/>
    <property type="match status" value="1"/>
</dbReference>
<dbReference type="OrthoDB" id="261831at2759"/>
<dbReference type="Gramene" id="CDO99190">
    <property type="protein sequence ID" value="CDO99190"/>
    <property type="gene ID" value="GSCOC_T00026251001"/>
</dbReference>
<evidence type="ECO:0000256" key="13">
    <source>
        <dbReference type="SAM" id="MobiDB-lite"/>
    </source>
</evidence>
<evidence type="ECO:0000256" key="4">
    <source>
        <dbReference type="ARBA" id="ARBA00022692"/>
    </source>
</evidence>
<evidence type="ECO:0000256" key="11">
    <source>
        <dbReference type="ARBA" id="ARBA00037962"/>
    </source>
</evidence>
<evidence type="ECO:0000313" key="17">
    <source>
        <dbReference type="Proteomes" id="UP000295252"/>
    </source>
</evidence>
<dbReference type="AlphaFoldDB" id="A0A068TSF4"/>
<evidence type="ECO:0000256" key="1">
    <source>
        <dbReference type="ARBA" id="ARBA00004163"/>
    </source>
</evidence>
<keyword evidence="10 14" id="KW-0472">Membrane</keyword>
<dbReference type="GO" id="GO:0015031">
    <property type="term" value="P:protein transport"/>
    <property type="evidence" value="ECO:0007669"/>
    <property type="project" value="UniProtKB-KW"/>
</dbReference>
<dbReference type="FunFam" id="1.20.5.110:FF:000033">
    <property type="entry name" value="bet1-like SNARE 1-1"/>
    <property type="match status" value="1"/>
</dbReference>
<dbReference type="STRING" id="49390.A0A068TSF4"/>
<organism evidence="16 17">
    <name type="scientific">Coffea canephora</name>
    <name type="common">Robusta coffee</name>
    <dbReference type="NCBI Taxonomy" id="49390"/>
    <lineage>
        <taxon>Eukaryota</taxon>
        <taxon>Viridiplantae</taxon>
        <taxon>Streptophyta</taxon>
        <taxon>Embryophyta</taxon>
        <taxon>Tracheophyta</taxon>
        <taxon>Spermatophyta</taxon>
        <taxon>Magnoliopsida</taxon>
        <taxon>eudicotyledons</taxon>
        <taxon>Gunneridae</taxon>
        <taxon>Pentapetalae</taxon>
        <taxon>asterids</taxon>
        <taxon>lamiids</taxon>
        <taxon>Gentianales</taxon>
        <taxon>Rubiaceae</taxon>
        <taxon>Ixoroideae</taxon>
        <taxon>Gardenieae complex</taxon>
        <taxon>Bertiereae - Coffeeae clade</taxon>
        <taxon>Coffeeae</taxon>
        <taxon>Coffea</taxon>
    </lineage>
</organism>
<evidence type="ECO:0000256" key="9">
    <source>
        <dbReference type="ARBA" id="ARBA00023054"/>
    </source>
</evidence>
<keyword evidence="8" id="KW-0333">Golgi apparatus</keyword>
<sequence length="181" mass="20938">MSHRRDQRSSRAALFDDLEEGGLRASSSRDVDEHGNEKAIESLQDRVSFLKRLTGDVHEEVESHNRLLGRMGNDMDASRGIMSGTIARFKMVFEKKSSRRMCKLVVCFVVSFLVICYILRQVSLVSLICLHRSWMRLKSLPEKISIPFDLRLSLVDVVSVNYLILRKNIALWYLRNQETYS</sequence>
<evidence type="ECO:0000259" key="15">
    <source>
        <dbReference type="PROSITE" id="PS50192"/>
    </source>
</evidence>
<evidence type="ECO:0000256" key="14">
    <source>
        <dbReference type="SAM" id="Phobius"/>
    </source>
</evidence>
<accession>A0A068TSF4</accession>
<evidence type="ECO:0000256" key="2">
    <source>
        <dbReference type="ARBA" id="ARBA00004409"/>
    </source>
</evidence>
<keyword evidence="3" id="KW-0813">Transport</keyword>
<reference evidence="17" key="1">
    <citation type="journal article" date="2014" name="Science">
        <title>The coffee genome provides insight into the convergent evolution of caffeine biosynthesis.</title>
        <authorList>
            <person name="Denoeud F."/>
            <person name="Carretero-Paulet L."/>
            <person name="Dereeper A."/>
            <person name="Droc G."/>
            <person name="Guyot R."/>
            <person name="Pietrella M."/>
            <person name="Zheng C."/>
            <person name="Alberti A."/>
            <person name="Anthony F."/>
            <person name="Aprea G."/>
            <person name="Aury J.M."/>
            <person name="Bento P."/>
            <person name="Bernard M."/>
            <person name="Bocs S."/>
            <person name="Campa C."/>
            <person name="Cenci A."/>
            <person name="Combes M.C."/>
            <person name="Crouzillat D."/>
            <person name="Da Silva C."/>
            <person name="Daddiego L."/>
            <person name="De Bellis F."/>
            <person name="Dussert S."/>
            <person name="Garsmeur O."/>
            <person name="Gayraud T."/>
            <person name="Guignon V."/>
            <person name="Jahn K."/>
            <person name="Jamilloux V."/>
            <person name="Joet T."/>
            <person name="Labadie K."/>
            <person name="Lan T."/>
            <person name="Leclercq J."/>
            <person name="Lepelley M."/>
            <person name="Leroy T."/>
            <person name="Li L.T."/>
            <person name="Librado P."/>
            <person name="Lopez L."/>
            <person name="Munoz A."/>
            <person name="Noel B."/>
            <person name="Pallavicini A."/>
            <person name="Perrotta G."/>
            <person name="Poncet V."/>
            <person name="Pot D."/>
            <person name="Priyono X."/>
            <person name="Rigoreau M."/>
            <person name="Rouard M."/>
            <person name="Rozas J."/>
            <person name="Tranchant-Dubreuil C."/>
            <person name="VanBuren R."/>
            <person name="Zhang Q."/>
            <person name="Andrade A.C."/>
            <person name="Argout X."/>
            <person name="Bertrand B."/>
            <person name="de Kochko A."/>
            <person name="Graziosi G."/>
            <person name="Henry R.J."/>
            <person name="Jayarama X."/>
            <person name="Ming R."/>
            <person name="Nagai C."/>
            <person name="Rounsley S."/>
            <person name="Sankoff D."/>
            <person name="Giuliano G."/>
            <person name="Albert V.A."/>
            <person name="Wincker P."/>
            <person name="Lashermes P."/>
        </authorList>
    </citation>
    <scope>NUCLEOTIDE SEQUENCE [LARGE SCALE GENOMIC DNA]</scope>
    <source>
        <strain evidence="17">cv. DH200-94</strain>
    </source>
</reference>
<feature type="region of interest" description="Disordered" evidence="13">
    <location>
        <begin position="1"/>
        <end position="35"/>
    </location>
</feature>
<evidence type="ECO:0000256" key="6">
    <source>
        <dbReference type="ARBA" id="ARBA00022927"/>
    </source>
</evidence>
<evidence type="ECO:0000256" key="7">
    <source>
        <dbReference type="ARBA" id="ARBA00022989"/>
    </source>
</evidence>
<dbReference type="EMBL" id="HG739087">
    <property type="protein sequence ID" value="CDO99190.1"/>
    <property type="molecule type" value="Genomic_DNA"/>
</dbReference>
<dbReference type="FunCoup" id="A0A068TSF4">
    <property type="interactions" value="2603"/>
</dbReference>
<dbReference type="InterPro" id="IPR000727">
    <property type="entry name" value="T_SNARE_dom"/>
</dbReference>
<comment type="similarity">
    <text evidence="11">Belongs to the BET1 family.</text>
</comment>
<evidence type="ECO:0000256" key="12">
    <source>
        <dbReference type="ARBA" id="ARBA00060029"/>
    </source>
</evidence>
<gene>
    <name evidence="16" type="ORF">GSCOC_T00026251001</name>
</gene>
<name>A0A068TSF4_COFCA</name>
<evidence type="ECO:0000313" key="16">
    <source>
        <dbReference type="EMBL" id="CDO99190.1"/>
    </source>
</evidence>
<dbReference type="CDD" id="cd15853">
    <property type="entry name" value="SNARE_Bet1"/>
    <property type="match status" value="1"/>
</dbReference>
<feature type="domain" description="T-SNARE coiled-coil homology" evidence="15">
    <location>
        <begin position="30"/>
        <end position="92"/>
    </location>
</feature>
<proteinExistence type="inferred from homology"/>
<dbReference type="SUPFAM" id="SSF58038">
    <property type="entry name" value="SNARE fusion complex"/>
    <property type="match status" value="1"/>
</dbReference>
<dbReference type="Proteomes" id="UP000295252">
    <property type="component" value="Chromosome V"/>
</dbReference>
<dbReference type="GO" id="GO:0000139">
    <property type="term" value="C:Golgi membrane"/>
    <property type="evidence" value="ECO:0007669"/>
    <property type="project" value="UniProtKB-SubCell"/>
</dbReference>
<evidence type="ECO:0000256" key="10">
    <source>
        <dbReference type="ARBA" id="ARBA00023136"/>
    </source>
</evidence>
<keyword evidence="9" id="KW-0175">Coiled coil</keyword>
<comment type="subcellular location">
    <subcellularLocation>
        <location evidence="1">Endoplasmic reticulum membrane</location>
        <topology evidence="1">Single-pass type IV membrane protein</topology>
    </subcellularLocation>
    <subcellularLocation>
        <location evidence="2">Golgi apparatus membrane</location>
        <topology evidence="2">Single-pass type IV membrane protein</topology>
    </subcellularLocation>
</comment>
<protein>
    <recommendedName>
        <fullName evidence="15">t-SNARE coiled-coil homology domain-containing protein</fullName>
    </recommendedName>
</protein>
<comment type="function">
    <text evidence="12">Required for vesicular transport from the ER to the Golgi complex. Functions as a SNARE associated with ER-derived vesicles.</text>
</comment>
<feature type="transmembrane region" description="Helical" evidence="14">
    <location>
        <begin position="104"/>
        <end position="128"/>
    </location>
</feature>
<dbReference type="OMA" id="HRMGNEM"/>
<dbReference type="GO" id="GO:0005789">
    <property type="term" value="C:endoplasmic reticulum membrane"/>
    <property type="evidence" value="ECO:0007669"/>
    <property type="project" value="UniProtKB-SubCell"/>
</dbReference>
<evidence type="ECO:0000256" key="5">
    <source>
        <dbReference type="ARBA" id="ARBA00022824"/>
    </source>
</evidence>
<dbReference type="PANTHER" id="PTHR12791">
    <property type="entry name" value="GOLGI SNARE BET1-RELATED"/>
    <property type="match status" value="1"/>
</dbReference>
<evidence type="ECO:0000256" key="3">
    <source>
        <dbReference type="ARBA" id="ARBA00022448"/>
    </source>
</evidence>
<dbReference type="InParanoid" id="A0A068TSF4"/>
<keyword evidence="4 14" id="KW-0812">Transmembrane</keyword>
<evidence type="ECO:0000256" key="8">
    <source>
        <dbReference type="ARBA" id="ARBA00023034"/>
    </source>
</evidence>
<keyword evidence="7 14" id="KW-1133">Transmembrane helix</keyword>
<dbReference type="Gene3D" id="1.20.5.110">
    <property type="match status" value="1"/>
</dbReference>
<keyword evidence="17" id="KW-1185">Reference proteome</keyword>